<sequence length="247" mass="26805">MPRFKRKYKMSRRQRFIVRMVCALLVVLLAYTLFNWKIMPAFSTYATYAARSIAVRRINDAVGQVLKADPVSYDTLMIYQKNNDGQIVAVQANTPQINALKYEIIRQASDALNALPESTINIPLGNVMGGPLFSGRGPNIPLRFSPTEDVDCDITSKFSAAGINQTKQDIYLTVRADMTAMLSDSEATIHVQNVFMVGESVIVGTVPGQYFNVTGSGSSINGADAFAFGSYNSSTSSSGSSAARAGK</sequence>
<dbReference type="HOGENOM" id="CLU_067338_2_0_9"/>
<protein>
    <submittedName>
        <fullName evidence="1">Sporulation protein YunB</fullName>
    </submittedName>
</protein>
<gene>
    <name evidence="1" type="ordered locus">Ethha_1032</name>
</gene>
<dbReference type="AlphaFoldDB" id="E6U485"/>
<reference evidence="1 2" key="1">
    <citation type="submission" date="2010-12" db="EMBL/GenBank/DDBJ databases">
        <title>Complete sequence of Ethanoligenens harbinense YUAN-3.</title>
        <authorList>
            <person name="Lucas S."/>
            <person name="Copeland A."/>
            <person name="Lapidus A."/>
            <person name="Cheng J.-F."/>
            <person name="Bruce D."/>
            <person name="Goodwin L."/>
            <person name="Pitluck S."/>
            <person name="Chertkov O."/>
            <person name="Misra M."/>
            <person name="Detter J.C."/>
            <person name="Han C."/>
            <person name="Tapia R."/>
            <person name="Land M."/>
            <person name="Hauser L."/>
            <person name="Jeffries C."/>
            <person name="Kyrpides N."/>
            <person name="Ivanova N."/>
            <person name="Mikhailova N."/>
            <person name="Wang A."/>
            <person name="Mouttaki H."/>
            <person name="He Z."/>
            <person name="Zhou J."/>
            <person name="Hemme C.L."/>
            <person name="Woyke T."/>
        </authorList>
    </citation>
    <scope>NUCLEOTIDE SEQUENCE [LARGE SCALE GENOMIC DNA]</scope>
    <source>
        <strain evidence="2">DSM 18485 / JCM 12961 / CGMCC 1.5033 / YUAN-3</strain>
    </source>
</reference>
<dbReference type="KEGG" id="eha:Ethha_1032"/>
<dbReference type="STRING" id="663278.Ethha_1032"/>
<name>E6U485_ETHHY</name>
<dbReference type="Proteomes" id="UP000001551">
    <property type="component" value="Chromosome"/>
</dbReference>
<evidence type="ECO:0000313" key="1">
    <source>
        <dbReference type="EMBL" id="ADU26585.1"/>
    </source>
</evidence>
<accession>E6U485</accession>
<dbReference type="Pfam" id="PF09560">
    <property type="entry name" value="Spore_YunB"/>
    <property type="match status" value="1"/>
</dbReference>
<dbReference type="RefSeq" id="WP_013484946.1">
    <property type="nucleotide sequence ID" value="NC_014828.1"/>
</dbReference>
<dbReference type="eggNOG" id="ENOG5031XUS">
    <property type="taxonomic scope" value="Bacteria"/>
</dbReference>
<organism evidence="1 2">
    <name type="scientific">Ethanoligenens harbinense (strain DSM 18485 / JCM 12961 / CGMCC 1.5033 / YUAN-3)</name>
    <dbReference type="NCBI Taxonomy" id="663278"/>
    <lineage>
        <taxon>Bacteria</taxon>
        <taxon>Bacillati</taxon>
        <taxon>Bacillota</taxon>
        <taxon>Clostridia</taxon>
        <taxon>Eubacteriales</taxon>
        <taxon>Oscillospiraceae</taxon>
        <taxon>Ethanoligenens</taxon>
    </lineage>
</organism>
<dbReference type="InterPro" id="IPR014197">
    <property type="entry name" value="Sporulation_prot_YunB"/>
</dbReference>
<proteinExistence type="predicted"/>
<keyword evidence="2" id="KW-1185">Reference proteome</keyword>
<evidence type="ECO:0000313" key="2">
    <source>
        <dbReference type="Proteomes" id="UP000001551"/>
    </source>
</evidence>
<dbReference type="PIRSF" id="PIRSF021383">
    <property type="entry name" value="YunB"/>
    <property type="match status" value="1"/>
</dbReference>
<dbReference type="NCBIfam" id="TIGR02832">
    <property type="entry name" value="spo_yunB"/>
    <property type="match status" value="1"/>
</dbReference>
<dbReference type="EMBL" id="CP002400">
    <property type="protein sequence ID" value="ADU26585.1"/>
    <property type="molecule type" value="Genomic_DNA"/>
</dbReference>